<dbReference type="InterPro" id="IPR036704">
    <property type="entry name" value="RraA/RraA-like_sf"/>
</dbReference>
<dbReference type="PANTHER" id="PTHR33254">
    <property type="entry name" value="4-HYDROXY-4-METHYL-2-OXOGLUTARATE ALDOLASE 3-RELATED"/>
    <property type="match status" value="1"/>
</dbReference>
<evidence type="ECO:0000313" key="2">
    <source>
        <dbReference type="EMBL" id="PHH78311.1"/>
    </source>
</evidence>
<dbReference type="Gene3D" id="3.50.30.40">
    <property type="entry name" value="Ribonuclease E inhibitor RraA/RraA-like"/>
    <property type="match status" value="1"/>
</dbReference>
<dbReference type="STRING" id="2004952.A0A2C5ZGI5"/>
<dbReference type="EMBL" id="NJES01000084">
    <property type="protein sequence ID" value="PHH78311.1"/>
    <property type="molecule type" value="Genomic_DNA"/>
</dbReference>
<protein>
    <recommendedName>
        <fullName evidence="4">DlpA domain-containing protein</fullName>
    </recommendedName>
</protein>
<dbReference type="GO" id="GO:0047443">
    <property type="term" value="F:4-hydroxy-4-methyl-2-oxoglutarate aldolase activity"/>
    <property type="evidence" value="ECO:0007669"/>
    <property type="project" value="TreeGrafter"/>
</dbReference>
<dbReference type="OrthoDB" id="1476984at2759"/>
<evidence type="ECO:0008006" key="4">
    <source>
        <dbReference type="Google" id="ProtNLM"/>
    </source>
</evidence>
<organism evidence="2 3">
    <name type="scientific">Ophiocordyceps camponoti-rufipedis</name>
    <dbReference type="NCBI Taxonomy" id="2004952"/>
    <lineage>
        <taxon>Eukaryota</taxon>
        <taxon>Fungi</taxon>
        <taxon>Dikarya</taxon>
        <taxon>Ascomycota</taxon>
        <taxon>Pezizomycotina</taxon>
        <taxon>Sordariomycetes</taxon>
        <taxon>Hypocreomycetidae</taxon>
        <taxon>Hypocreales</taxon>
        <taxon>Ophiocordycipitaceae</taxon>
        <taxon>Ophiocordyceps</taxon>
    </lineage>
</organism>
<dbReference type="PANTHER" id="PTHR33254:SF4">
    <property type="entry name" value="4-HYDROXY-4-METHYL-2-OXOGLUTARATE ALDOLASE 3-RELATED"/>
    <property type="match status" value="1"/>
</dbReference>
<proteinExistence type="predicted"/>
<name>A0A2C5ZGI5_9HYPO</name>
<sequence>MASPFLSPDAHALLRKHSACDVSDALARLKVPSAGFLADLHAYSPGSGKTIAPVSTVLFVAKGHAPEHPAPNLPGQLHWSDATEPDSFVVIQQPRGQTNAVCGGIMALRMKMCRAKGIAVAGRVRDVAELRSTGLPILAYGTSTVGAGGASVAWASQVPLDINGVTVKPGDVAFHDPDDGFVVIPQDKLQQVLDLMPKLVAADDKVKEHVVRGGTVHDAFRLHRDG</sequence>
<comment type="caution">
    <text evidence="2">The sequence shown here is derived from an EMBL/GenBank/DDBJ whole genome shotgun (WGS) entry which is preliminary data.</text>
</comment>
<keyword evidence="1" id="KW-0460">Magnesium</keyword>
<accession>A0A2C5ZGI5</accession>
<comment type="cofactor">
    <cofactor evidence="1">
        <name>Mg(2+)</name>
        <dbReference type="ChEBI" id="CHEBI:18420"/>
    </cofactor>
</comment>
<feature type="binding site" evidence="1">
    <location>
        <begin position="103"/>
        <end position="106"/>
    </location>
    <ligand>
        <name>substrate</name>
    </ligand>
</feature>
<dbReference type="CDD" id="cd16841">
    <property type="entry name" value="RraA_family"/>
    <property type="match status" value="1"/>
</dbReference>
<feature type="binding site" evidence="1">
    <location>
        <position position="125"/>
    </location>
    <ligand>
        <name>substrate</name>
    </ligand>
</feature>
<feature type="binding site" evidence="1">
    <location>
        <position position="126"/>
    </location>
    <ligand>
        <name>Mg(2+)</name>
        <dbReference type="ChEBI" id="CHEBI:18420"/>
    </ligand>
</feature>
<dbReference type="InterPro" id="IPR005493">
    <property type="entry name" value="RraA/RraA-like"/>
</dbReference>
<gene>
    <name evidence="2" type="ORF">CDD80_7066</name>
</gene>
<dbReference type="SUPFAM" id="SSF89562">
    <property type="entry name" value="RraA-like"/>
    <property type="match status" value="1"/>
</dbReference>
<dbReference type="GO" id="GO:0008948">
    <property type="term" value="F:oxaloacetate decarboxylase activity"/>
    <property type="evidence" value="ECO:0007669"/>
    <property type="project" value="TreeGrafter"/>
</dbReference>
<keyword evidence="3" id="KW-1185">Reference proteome</keyword>
<keyword evidence="1" id="KW-0479">Metal-binding</keyword>
<dbReference type="AlphaFoldDB" id="A0A2C5ZGI5"/>
<evidence type="ECO:0000256" key="1">
    <source>
        <dbReference type="PIRSR" id="PIRSR605493-1"/>
    </source>
</evidence>
<dbReference type="GO" id="GO:0046872">
    <property type="term" value="F:metal ion binding"/>
    <property type="evidence" value="ECO:0007669"/>
    <property type="project" value="UniProtKB-KW"/>
</dbReference>
<evidence type="ECO:0000313" key="3">
    <source>
        <dbReference type="Proteomes" id="UP000226431"/>
    </source>
</evidence>
<reference evidence="2 3" key="1">
    <citation type="submission" date="2017-06" db="EMBL/GenBank/DDBJ databases">
        <title>Ant-infecting Ophiocordyceps genomes reveal a high diversity of potential behavioral manipulation genes and a possible major role for enterotoxins.</title>
        <authorList>
            <person name="De Bekker C."/>
            <person name="Evans H.C."/>
            <person name="Brachmann A."/>
            <person name="Hughes D.P."/>
        </authorList>
    </citation>
    <scope>NUCLEOTIDE SEQUENCE [LARGE SCALE GENOMIC DNA]</scope>
    <source>
        <strain evidence="2 3">Map16</strain>
    </source>
</reference>
<dbReference type="Proteomes" id="UP000226431">
    <property type="component" value="Unassembled WGS sequence"/>
</dbReference>
<dbReference type="Pfam" id="PF03737">
    <property type="entry name" value="RraA-like"/>
    <property type="match status" value="1"/>
</dbReference>